<evidence type="ECO:0000259" key="15">
    <source>
        <dbReference type="PROSITE" id="PS51724"/>
    </source>
</evidence>
<dbReference type="PANTHER" id="PTHR43020">
    <property type="entry name" value="CDK5 REGULATORY SUBUNIT-ASSOCIATED PROTEIN 1"/>
    <property type="match status" value="1"/>
</dbReference>
<dbReference type="PROSITE" id="PS01278">
    <property type="entry name" value="MTTASE_RADICAL"/>
    <property type="match status" value="1"/>
</dbReference>
<comment type="caution">
    <text evidence="17">The sequence shown here is derived from an EMBL/GenBank/DDBJ whole genome shotgun (WGS) entry which is preliminary data.</text>
</comment>
<dbReference type="GO" id="GO:0042834">
    <property type="term" value="F:peptidoglycan binding"/>
    <property type="evidence" value="ECO:0007669"/>
    <property type="project" value="InterPro"/>
</dbReference>
<dbReference type="SFLD" id="SFLDG01061">
    <property type="entry name" value="methylthiotransferase"/>
    <property type="match status" value="1"/>
</dbReference>
<dbReference type="CDD" id="cd01335">
    <property type="entry name" value="Radical_SAM"/>
    <property type="match status" value="1"/>
</dbReference>
<sequence>SQDEADIILFNTCSVRKHAEDRVLGNIGILRKLKEKRPDLVVGVIGCMAQHFKQKLFEVSNVVDIVCGPSDEEKLPSLIGKFLKTKKNILSVENINKPRKEVLSGYRENKDSAYVVISHGCDNFCSYCIVPYVRGREISRKEKDIINEIKKLAAQGVKDIMLLGQNVNSYKDRKDRSRGGLGFIRLLEKINRIDGIERIRFMTSHPKDATEDLFCAMRDLDKVVKHLHLPLQSGSDKILKAMNRGYTVKKYISLVNRLREIIPGCRLTTDAIVGFPHETKKDFSKTCSLMKKIRFDAAYIFKYSPRPKTASSKLKDSVAKEEKERRNQVLLKMIKSQAICILFVVCIFGFGLPQYAFADMDQAEIAFLKGEHDLALANCDASGRGNYLKARILLKENKIQQAYDIFENILQNDSDKALHDVAQLGLADAFFAEERYDDAIGEYRKIQEKYAGSPFCALAFYKIAKCYRKLGQMEQARVYVQKLQQDYPLSFEAKLMDELDNSEFVYSVQVGGFSKYANAENLVNKLKGKGLDAYISEKEAFPVVYRVRVGKFKAKSDALVCKALLEKKGYKTKLCP</sequence>
<dbReference type="Gene3D" id="1.25.40.10">
    <property type="entry name" value="Tetratricopeptide repeat domain"/>
    <property type="match status" value="1"/>
</dbReference>
<evidence type="ECO:0000256" key="11">
    <source>
        <dbReference type="ARBA" id="ARBA00068570"/>
    </source>
</evidence>
<evidence type="ECO:0000313" key="17">
    <source>
        <dbReference type="EMBL" id="PIW65794.1"/>
    </source>
</evidence>
<dbReference type="SUPFAM" id="SSF48452">
    <property type="entry name" value="TPR-like"/>
    <property type="match status" value="1"/>
</dbReference>
<dbReference type="Pfam" id="PF13432">
    <property type="entry name" value="TPR_16"/>
    <property type="match status" value="1"/>
</dbReference>
<dbReference type="SFLD" id="SFLDG01082">
    <property type="entry name" value="B12-binding_domain_containing"/>
    <property type="match status" value="1"/>
</dbReference>
<accession>A0A2J0LG03</accession>
<dbReference type="PROSITE" id="PS51449">
    <property type="entry name" value="MTTASE_N"/>
    <property type="match status" value="1"/>
</dbReference>
<evidence type="ECO:0000256" key="12">
    <source>
        <dbReference type="ARBA" id="ARBA00080698"/>
    </source>
</evidence>
<dbReference type="SUPFAM" id="SSF110997">
    <property type="entry name" value="Sporulation related repeat"/>
    <property type="match status" value="1"/>
</dbReference>
<dbReference type="InterPro" id="IPR005839">
    <property type="entry name" value="Methylthiotransferase"/>
</dbReference>
<evidence type="ECO:0000256" key="10">
    <source>
        <dbReference type="ARBA" id="ARBA00033765"/>
    </source>
</evidence>
<evidence type="ECO:0000256" key="6">
    <source>
        <dbReference type="ARBA" id="ARBA00022691"/>
    </source>
</evidence>
<dbReference type="NCBIfam" id="TIGR01574">
    <property type="entry name" value="miaB-methiolase"/>
    <property type="match status" value="1"/>
</dbReference>
<dbReference type="InterPro" id="IPR007197">
    <property type="entry name" value="rSAM"/>
</dbReference>
<keyword evidence="4" id="KW-0963">Cytoplasm</keyword>
<dbReference type="GO" id="GO:0005829">
    <property type="term" value="C:cytosol"/>
    <property type="evidence" value="ECO:0007669"/>
    <property type="project" value="TreeGrafter"/>
</dbReference>
<keyword evidence="6" id="KW-0949">S-adenosyl-L-methionine</keyword>
<dbReference type="GO" id="GO:0051539">
    <property type="term" value="F:4 iron, 4 sulfur cluster binding"/>
    <property type="evidence" value="ECO:0007669"/>
    <property type="project" value="UniProtKB-KW"/>
</dbReference>
<dbReference type="InterPro" id="IPR011990">
    <property type="entry name" value="TPR-like_helical_dom_sf"/>
</dbReference>
<dbReference type="Gene3D" id="3.40.50.12160">
    <property type="entry name" value="Methylthiotransferase, N-terminal domain"/>
    <property type="match status" value="1"/>
</dbReference>
<evidence type="ECO:0000259" key="14">
    <source>
        <dbReference type="PROSITE" id="PS51449"/>
    </source>
</evidence>
<dbReference type="InterPro" id="IPR006638">
    <property type="entry name" value="Elp3/MiaA/NifB-like_rSAM"/>
</dbReference>
<comment type="function">
    <text evidence="2">Catalyzes the methylthiolation of N6-(dimethylallyl)adenosine (i(6)A), leading to the formation of 2-methylthio-N6-(dimethylallyl)adenosine (ms(2)i(6)A) at position 37 in tRNAs that read codons beginning with uridine.</text>
</comment>
<comment type="cofactor">
    <cofactor evidence="1">
        <name>[4Fe-4S] cluster</name>
        <dbReference type="ChEBI" id="CHEBI:49883"/>
    </cofactor>
</comment>
<dbReference type="Pfam" id="PF05036">
    <property type="entry name" value="SPOR"/>
    <property type="match status" value="1"/>
</dbReference>
<keyword evidence="3" id="KW-0004">4Fe-4S</keyword>
<proteinExistence type="predicted"/>
<evidence type="ECO:0000259" key="16">
    <source>
        <dbReference type="PROSITE" id="PS51918"/>
    </source>
</evidence>
<dbReference type="SMART" id="SM00028">
    <property type="entry name" value="TPR"/>
    <property type="match status" value="3"/>
</dbReference>
<dbReference type="SMART" id="SM00729">
    <property type="entry name" value="Elp3"/>
    <property type="match status" value="1"/>
</dbReference>
<dbReference type="FunFam" id="3.80.30.20:FF:000001">
    <property type="entry name" value="tRNA-2-methylthio-N(6)-dimethylallyladenosine synthase 2"/>
    <property type="match status" value="1"/>
</dbReference>
<evidence type="ECO:0000256" key="9">
    <source>
        <dbReference type="ARBA" id="ARBA00023014"/>
    </source>
</evidence>
<evidence type="ECO:0000256" key="1">
    <source>
        <dbReference type="ARBA" id="ARBA00001966"/>
    </source>
</evidence>
<dbReference type="AlphaFoldDB" id="A0A2J0LG03"/>
<evidence type="ECO:0000256" key="7">
    <source>
        <dbReference type="ARBA" id="ARBA00022723"/>
    </source>
</evidence>
<keyword evidence="8" id="KW-0408">Iron</keyword>
<evidence type="ECO:0000256" key="3">
    <source>
        <dbReference type="ARBA" id="ARBA00022485"/>
    </source>
</evidence>
<dbReference type="PROSITE" id="PS51918">
    <property type="entry name" value="RADICAL_SAM"/>
    <property type="match status" value="1"/>
</dbReference>
<dbReference type="InterPro" id="IPR007730">
    <property type="entry name" value="SPOR-like_dom"/>
</dbReference>
<evidence type="ECO:0000256" key="13">
    <source>
        <dbReference type="ARBA" id="ARBA00081141"/>
    </source>
</evidence>
<dbReference type="InterPro" id="IPR036680">
    <property type="entry name" value="SPOR-like_sf"/>
</dbReference>
<feature type="domain" description="Radical SAM core" evidence="16">
    <location>
        <begin position="107"/>
        <end position="340"/>
    </location>
</feature>
<organism evidence="17 18">
    <name type="scientific">Candidatus Taenaricola geysiri</name>
    <dbReference type="NCBI Taxonomy" id="1974752"/>
    <lineage>
        <taxon>Bacteria</taxon>
        <taxon>Pseudomonadati</taxon>
        <taxon>Candidatus Omnitrophota</taxon>
        <taxon>Candidatus Taenaricola</taxon>
    </lineage>
</organism>
<reference evidence="17 18" key="1">
    <citation type="submission" date="2017-09" db="EMBL/GenBank/DDBJ databases">
        <title>Depth-based differentiation of microbial function through sediment-hosted aquifers and enrichment of novel symbionts in the deep terrestrial subsurface.</title>
        <authorList>
            <person name="Probst A.J."/>
            <person name="Ladd B."/>
            <person name="Jarett J.K."/>
            <person name="Geller-Mcgrath D.E."/>
            <person name="Sieber C.M."/>
            <person name="Emerson J.B."/>
            <person name="Anantharaman K."/>
            <person name="Thomas B.C."/>
            <person name="Malmstrom R."/>
            <person name="Stieglmeier M."/>
            <person name="Klingl A."/>
            <person name="Woyke T."/>
            <person name="Ryan C.M."/>
            <person name="Banfield J.F."/>
        </authorList>
    </citation>
    <scope>NUCLEOTIDE SEQUENCE [LARGE SCALE GENOMIC DNA]</scope>
    <source>
        <strain evidence="17">CG12_big_fil_rev_8_21_14_0_65_43_15</strain>
    </source>
</reference>
<dbReference type="FunFam" id="3.40.50.12160:FF:000003">
    <property type="entry name" value="CDK5 regulatory subunit-associated protein 1"/>
    <property type="match status" value="1"/>
</dbReference>
<dbReference type="EMBL" id="PFGP01000152">
    <property type="protein sequence ID" value="PIW65794.1"/>
    <property type="molecule type" value="Genomic_DNA"/>
</dbReference>
<dbReference type="SFLD" id="SFLDS00029">
    <property type="entry name" value="Radical_SAM"/>
    <property type="match status" value="1"/>
</dbReference>
<keyword evidence="9" id="KW-0411">Iron-sulfur</keyword>
<dbReference type="InterPro" id="IPR019734">
    <property type="entry name" value="TPR_rpt"/>
</dbReference>
<name>A0A2J0LG03_9BACT</name>
<dbReference type="SUPFAM" id="SSF102114">
    <property type="entry name" value="Radical SAM enzymes"/>
    <property type="match status" value="1"/>
</dbReference>
<feature type="domain" description="SPOR" evidence="15">
    <location>
        <begin position="500"/>
        <end position="576"/>
    </location>
</feature>
<evidence type="ECO:0000256" key="8">
    <source>
        <dbReference type="ARBA" id="ARBA00023004"/>
    </source>
</evidence>
<protein>
    <recommendedName>
        <fullName evidence="11">tRNA-2-methylthio-N(6)-dimethylallyladenosine synthase</fullName>
        <ecNumber evidence="10">2.8.4.3</ecNumber>
    </recommendedName>
    <alternativeName>
        <fullName evidence="13">(Dimethylallyl)adenosine tRNA methylthiotransferase MiaB</fullName>
    </alternativeName>
    <alternativeName>
        <fullName evidence="12">tRNA-i(6)A37 methylthiotransferase</fullName>
    </alternativeName>
</protein>
<dbReference type="InterPro" id="IPR058240">
    <property type="entry name" value="rSAM_sf"/>
</dbReference>
<dbReference type="InterPro" id="IPR038135">
    <property type="entry name" value="Methylthiotransferase_N_sf"/>
</dbReference>
<feature type="non-terminal residue" evidence="17">
    <location>
        <position position="1"/>
    </location>
</feature>
<keyword evidence="7" id="KW-0479">Metal-binding</keyword>
<dbReference type="NCBIfam" id="TIGR00089">
    <property type="entry name" value="MiaB/RimO family radical SAM methylthiotransferase"/>
    <property type="match status" value="1"/>
</dbReference>
<dbReference type="GO" id="GO:0046872">
    <property type="term" value="F:metal ion binding"/>
    <property type="evidence" value="ECO:0007669"/>
    <property type="project" value="UniProtKB-KW"/>
</dbReference>
<dbReference type="EC" id="2.8.4.3" evidence="10"/>
<dbReference type="Gene3D" id="3.80.30.20">
    <property type="entry name" value="tm_1862 like domain"/>
    <property type="match status" value="1"/>
</dbReference>
<dbReference type="Pfam" id="PF13174">
    <property type="entry name" value="TPR_6"/>
    <property type="match status" value="1"/>
</dbReference>
<dbReference type="InterPro" id="IPR020612">
    <property type="entry name" value="Methylthiotransferase_CS"/>
</dbReference>
<dbReference type="InterPro" id="IPR023404">
    <property type="entry name" value="rSAM_horseshoe"/>
</dbReference>
<dbReference type="Gene3D" id="3.30.70.1070">
    <property type="entry name" value="Sporulation related repeat"/>
    <property type="match status" value="1"/>
</dbReference>
<keyword evidence="5 17" id="KW-0808">Transferase</keyword>
<gene>
    <name evidence="17" type="primary">miaB</name>
    <name evidence="17" type="ORF">COW11_06620</name>
</gene>
<dbReference type="PROSITE" id="PS51724">
    <property type="entry name" value="SPOR"/>
    <property type="match status" value="1"/>
</dbReference>
<dbReference type="PANTHER" id="PTHR43020:SF2">
    <property type="entry name" value="MITOCHONDRIAL TRNA METHYLTHIOTRANSFERASE CDK5RAP1"/>
    <property type="match status" value="1"/>
</dbReference>
<feature type="domain" description="MTTase N-terminal" evidence="14">
    <location>
        <begin position="1"/>
        <end position="84"/>
    </location>
</feature>
<evidence type="ECO:0000313" key="18">
    <source>
        <dbReference type="Proteomes" id="UP000231267"/>
    </source>
</evidence>
<dbReference type="GO" id="GO:0035597">
    <property type="term" value="F:tRNA-2-methylthio-N(6)-dimethylallyladenosine(37) synthase activity"/>
    <property type="evidence" value="ECO:0007669"/>
    <property type="project" value="UniProtKB-EC"/>
</dbReference>
<evidence type="ECO:0000256" key="5">
    <source>
        <dbReference type="ARBA" id="ARBA00022679"/>
    </source>
</evidence>
<dbReference type="Pfam" id="PF04055">
    <property type="entry name" value="Radical_SAM"/>
    <property type="match status" value="1"/>
</dbReference>
<dbReference type="Pfam" id="PF00919">
    <property type="entry name" value="UPF0004"/>
    <property type="match status" value="1"/>
</dbReference>
<dbReference type="Proteomes" id="UP000231267">
    <property type="component" value="Unassembled WGS sequence"/>
</dbReference>
<evidence type="ECO:0000256" key="4">
    <source>
        <dbReference type="ARBA" id="ARBA00022490"/>
    </source>
</evidence>
<evidence type="ECO:0000256" key="2">
    <source>
        <dbReference type="ARBA" id="ARBA00003234"/>
    </source>
</evidence>
<dbReference type="InterPro" id="IPR013848">
    <property type="entry name" value="Methylthiotransferase_N"/>
</dbReference>